<evidence type="ECO:0000256" key="6">
    <source>
        <dbReference type="ARBA" id="ARBA00022975"/>
    </source>
</evidence>
<dbReference type="GO" id="GO:0004588">
    <property type="term" value="F:orotate phosphoribosyltransferase activity"/>
    <property type="evidence" value="ECO:0007669"/>
    <property type="project" value="UniProtKB-UniRule"/>
</dbReference>
<comment type="catalytic activity">
    <reaction evidence="7">
        <text>orotidine 5'-phosphate + diphosphate = orotate + 5-phospho-alpha-D-ribose 1-diphosphate</text>
        <dbReference type="Rhea" id="RHEA:10380"/>
        <dbReference type="ChEBI" id="CHEBI:30839"/>
        <dbReference type="ChEBI" id="CHEBI:33019"/>
        <dbReference type="ChEBI" id="CHEBI:57538"/>
        <dbReference type="ChEBI" id="CHEBI:58017"/>
        <dbReference type="EC" id="2.4.2.10"/>
    </reaction>
</comment>
<dbReference type="InterPro" id="IPR023031">
    <property type="entry name" value="OPRT"/>
</dbReference>
<evidence type="ECO:0000256" key="4">
    <source>
        <dbReference type="ARBA" id="ARBA00022679"/>
    </source>
</evidence>
<gene>
    <name evidence="7" type="primary">pyrE</name>
    <name evidence="9" type="ORF">THFILI_10815</name>
</gene>
<dbReference type="UniPathway" id="UPA00070">
    <property type="reaction ID" value="UER00119"/>
</dbReference>
<keyword evidence="6 7" id="KW-0665">Pyrimidine biosynthesis</keyword>
<sequence length="182" mass="19479">MDVLELYRKTGAFLEGHFRLHSGLHSPYFLQSAALLQHPLYAEAVGEALARLFEDERVDFVLGPAIGGVVLSFVTAKALGARALFAEKDGRGGMFIRKGLTVNPGDRFLAVEDVVTTGDSVRKAIQAAQALGAVPVGVGAIVRRGKEVDFGVPFRALLALEAPLYAPEDCPFCRSGVPLEEV</sequence>
<evidence type="ECO:0000256" key="7">
    <source>
        <dbReference type="HAMAP-Rule" id="MF_01208"/>
    </source>
</evidence>
<comment type="pathway">
    <text evidence="1 7">Pyrimidine metabolism; UMP biosynthesis via de novo pathway; UMP from orotate: step 1/2.</text>
</comment>
<protein>
    <recommendedName>
        <fullName evidence="2 7">Orotate phosphoribosyltransferase</fullName>
        <shortName evidence="7">OPRT</shortName>
        <shortName evidence="7">OPRTase</shortName>
        <ecNumber evidence="2 7">2.4.2.10</ecNumber>
    </recommendedName>
</protein>
<comment type="cofactor">
    <cofactor evidence="7">
        <name>Mg(2+)</name>
        <dbReference type="ChEBI" id="CHEBI:18420"/>
    </cofactor>
</comment>
<dbReference type="HAMAP" id="MF_01208">
    <property type="entry name" value="PyrE"/>
    <property type="match status" value="1"/>
</dbReference>
<keyword evidence="4 7" id="KW-0808">Transferase</keyword>
<reference evidence="9 10" key="1">
    <citation type="journal article" date="2015" name="Genome Announc.">
        <title>Draft Genome Sequence of the Thermophile Thermus filiformis ATCC 43280, Producer of Carotenoid-(Di)glucoside-Branched Fatty Acid (Di)esters and Source of Hyperthermostable Enzymes of Biotechnological Interest.</title>
        <authorList>
            <person name="Mandelli F."/>
            <person name="Oliveira Ramires B."/>
            <person name="Couger M.B."/>
            <person name="Paixao D.A."/>
            <person name="Camilo C.M."/>
            <person name="Polikarpov I."/>
            <person name="Prade R."/>
            <person name="Riano-Pachon D.M."/>
            <person name="Squina F.M."/>
        </authorList>
    </citation>
    <scope>NUCLEOTIDE SEQUENCE [LARGE SCALE GENOMIC DNA]</scope>
    <source>
        <strain evidence="9 10">ATCC 43280</strain>
    </source>
</reference>
<dbReference type="PANTHER" id="PTHR19278:SF9">
    <property type="entry name" value="URIDINE 5'-MONOPHOSPHATE SYNTHASE"/>
    <property type="match status" value="1"/>
</dbReference>
<evidence type="ECO:0000313" key="9">
    <source>
        <dbReference type="EMBL" id="KIX84462.1"/>
    </source>
</evidence>
<dbReference type="GO" id="GO:0000287">
    <property type="term" value="F:magnesium ion binding"/>
    <property type="evidence" value="ECO:0007669"/>
    <property type="project" value="UniProtKB-UniRule"/>
</dbReference>
<feature type="binding site" evidence="7">
    <location>
        <position position="116"/>
    </location>
    <ligand>
        <name>orotate</name>
        <dbReference type="ChEBI" id="CHEBI:30839"/>
    </ligand>
</feature>
<dbReference type="EMBL" id="JPSL02000040">
    <property type="protein sequence ID" value="KIX84462.1"/>
    <property type="molecule type" value="Genomic_DNA"/>
</dbReference>
<dbReference type="SUPFAM" id="SSF53271">
    <property type="entry name" value="PRTase-like"/>
    <property type="match status" value="1"/>
</dbReference>
<comment type="subunit">
    <text evidence="7">Homodimer.</text>
</comment>
<accession>A0A0D6X9U1</accession>
<feature type="binding site" description="in other chain" evidence="7">
    <location>
        <begin position="112"/>
        <end position="120"/>
    </location>
    <ligand>
        <name>5-phospho-alpha-D-ribose 1-diphosphate</name>
        <dbReference type="ChEBI" id="CHEBI:58017"/>
        <note>ligand shared between dimeric partners</note>
    </ligand>
</feature>
<dbReference type="InterPro" id="IPR006273">
    <property type="entry name" value="Orotate_PRibTrfase_bac"/>
</dbReference>
<dbReference type="GO" id="GO:0044205">
    <property type="term" value="P:'de novo' UMP biosynthetic process"/>
    <property type="evidence" value="ECO:0007669"/>
    <property type="project" value="UniProtKB-UniRule"/>
</dbReference>
<evidence type="ECO:0000313" key="10">
    <source>
        <dbReference type="Proteomes" id="UP000030364"/>
    </source>
</evidence>
<dbReference type="InterPro" id="IPR000836">
    <property type="entry name" value="PRTase_dom"/>
</dbReference>
<proteinExistence type="inferred from homology"/>
<comment type="caution">
    <text evidence="7">Lacks conserved residue(s) required for the propagation of feature annotation.</text>
</comment>
<comment type="caution">
    <text evidence="9">The sequence shown here is derived from an EMBL/GenBank/DDBJ whole genome shotgun (WGS) entry which is preliminary data.</text>
</comment>
<dbReference type="PANTHER" id="PTHR19278">
    <property type="entry name" value="OROTATE PHOSPHORIBOSYLTRANSFERASE"/>
    <property type="match status" value="1"/>
</dbReference>
<dbReference type="CDD" id="cd06223">
    <property type="entry name" value="PRTases_typeI"/>
    <property type="match status" value="1"/>
</dbReference>
<evidence type="ECO:0000256" key="2">
    <source>
        <dbReference type="ARBA" id="ARBA00011971"/>
    </source>
</evidence>
<feature type="binding site" evidence="7">
    <location>
        <position position="144"/>
    </location>
    <ligand>
        <name>orotate</name>
        <dbReference type="ChEBI" id="CHEBI:30839"/>
    </ligand>
</feature>
<comment type="function">
    <text evidence="7">Catalyzes the transfer of a ribosyl phosphate group from 5-phosphoribose 1-diphosphate to orotate, leading to the formation of orotidine monophosphate (OMP).</text>
</comment>
<evidence type="ECO:0000256" key="1">
    <source>
        <dbReference type="ARBA" id="ARBA00004889"/>
    </source>
</evidence>
<dbReference type="NCBIfam" id="TIGR01367">
    <property type="entry name" value="pyrE_Therm"/>
    <property type="match status" value="1"/>
</dbReference>
<keyword evidence="10" id="KW-1185">Reference proteome</keyword>
<evidence type="ECO:0000259" key="8">
    <source>
        <dbReference type="Pfam" id="PF00156"/>
    </source>
</evidence>
<dbReference type="Gene3D" id="3.40.50.2020">
    <property type="match status" value="1"/>
</dbReference>
<dbReference type="InterPro" id="IPR029057">
    <property type="entry name" value="PRTase-like"/>
</dbReference>
<dbReference type="OrthoDB" id="9802134at2"/>
<dbReference type="STRING" id="276.THFILI_10815"/>
<evidence type="ECO:0000256" key="5">
    <source>
        <dbReference type="ARBA" id="ARBA00022842"/>
    </source>
</evidence>
<dbReference type="GO" id="GO:0019856">
    <property type="term" value="P:pyrimidine nucleobase biosynthetic process"/>
    <property type="evidence" value="ECO:0007669"/>
    <property type="project" value="InterPro"/>
</dbReference>
<dbReference type="RefSeq" id="WP_038065535.1">
    <property type="nucleotide sequence ID" value="NZ_JPSL02000040.1"/>
</dbReference>
<evidence type="ECO:0000256" key="3">
    <source>
        <dbReference type="ARBA" id="ARBA00022676"/>
    </source>
</evidence>
<keyword evidence="5 7" id="KW-0460">Magnesium</keyword>
<name>A0A0D6X9U1_THEFI</name>
<comment type="similarity">
    <text evidence="7">Belongs to the purine/pyrimidine phosphoribosyltransferase family. PyrE subfamily.</text>
</comment>
<keyword evidence="3 7" id="KW-0328">Glycosyltransferase</keyword>
<feature type="domain" description="Phosphoribosyltransferase" evidence="8">
    <location>
        <begin position="33"/>
        <end position="146"/>
    </location>
</feature>
<dbReference type="EC" id="2.4.2.10" evidence="2 7"/>
<feature type="binding site" description="in other chain" evidence="7">
    <location>
        <position position="88"/>
    </location>
    <ligand>
        <name>5-phospho-alpha-D-ribose 1-diphosphate</name>
        <dbReference type="ChEBI" id="CHEBI:58017"/>
        <note>ligand shared between dimeric partners</note>
    </ligand>
</feature>
<dbReference type="Proteomes" id="UP000030364">
    <property type="component" value="Unassembled WGS sequence"/>
</dbReference>
<organism evidence="9 10">
    <name type="scientific">Thermus filiformis</name>
    <dbReference type="NCBI Taxonomy" id="276"/>
    <lineage>
        <taxon>Bacteria</taxon>
        <taxon>Thermotogati</taxon>
        <taxon>Deinococcota</taxon>
        <taxon>Deinococci</taxon>
        <taxon>Thermales</taxon>
        <taxon>Thermaceae</taxon>
        <taxon>Thermus</taxon>
    </lineage>
</organism>
<dbReference type="AlphaFoldDB" id="A0A0D6X9U1"/>
<dbReference type="Pfam" id="PF00156">
    <property type="entry name" value="Pribosyltran"/>
    <property type="match status" value="1"/>
</dbReference>